<sequence>MAEKISTLQQALDIVKALDPEEQAILVDIISKRLSQQRRNELLKEVTQARQDYQQSNVKRGSVADLMAELDE</sequence>
<gene>
    <name evidence="2" type="ORF">PCC6912_23030</name>
</gene>
<keyword evidence="3" id="KW-1185">Reference proteome</keyword>
<evidence type="ECO:0000313" key="3">
    <source>
        <dbReference type="Proteomes" id="UP000268857"/>
    </source>
</evidence>
<feature type="coiled-coil region" evidence="1">
    <location>
        <begin position="32"/>
        <end position="59"/>
    </location>
</feature>
<dbReference type="RefSeq" id="WP_016874594.1">
    <property type="nucleotide sequence ID" value="NZ_AJLN01000116.1"/>
</dbReference>
<dbReference type="Proteomes" id="UP000268857">
    <property type="component" value="Unassembled WGS sequence"/>
</dbReference>
<protein>
    <submittedName>
        <fullName evidence="2">Uncharacterized protein</fullName>
    </submittedName>
</protein>
<evidence type="ECO:0000313" key="2">
    <source>
        <dbReference type="EMBL" id="RUR83470.1"/>
    </source>
</evidence>
<dbReference type="EMBL" id="RSCJ01000007">
    <property type="protein sequence ID" value="RUR83470.1"/>
    <property type="molecule type" value="Genomic_DNA"/>
</dbReference>
<dbReference type="STRING" id="211165.GCA_000317285_04845"/>
<keyword evidence="1" id="KW-0175">Coiled coil</keyword>
<dbReference type="AlphaFoldDB" id="A0A3S1FQ60"/>
<comment type="caution">
    <text evidence="2">The sequence shown here is derived from an EMBL/GenBank/DDBJ whole genome shotgun (WGS) entry which is preliminary data.</text>
</comment>
<organism evidence="2 3">
    <name type="scientific">Chlorogloeopsis fritschii PCC 6912</name>
    <dbReference type="NCBI Taxonomy" id="211165"/>
    <lineage>
        <taxon>Bacteria</taxon>
        <taxon>Bacillati</taxon>
        <taxon>Cyanobacteriota</taxon>
        <taxon>Cyanophyceae</taxon>
        <taxon>Nostocales</taxon>
        <taxon>Chlorogloeopsidaceae</taxon>
        <taxon>Chlorogloeopsis</taxon>
    </lineage>
</organism>
<proteinExistence type="predicted"/>
<dbReference type="OrthoDB" id="488864at2"/>
<accession>A0A3S1FQ60</accession>
<name>A0A3S1FQ60_CHLFR</name>
<evidence type="ECO:0000256" key="1">
    <source>
        <dbReference type="SAM" id="Coils"/>
    </source>
</evidence>
<reference evidence="2 3" key="1">
    <citation type="journal article" date="2019" name="Genome Biol. Evol.">
        <title>Day and night: Metabolic profiles and evolutionary relationships of six axenic non-marine cyanobacteria.</title>
        <authorList>
            <person name="Will S.E."/>
            <person name="Henke P."/>
            <person name="Boedeker C."/>
            <person name="Huang S."/>
            <person name="Brinkmann H."/>
            <person name="Rohde M."/>
            <person name="Jarek M."/>
            <person name="Friedl T."/>
            <person name="Seufert S."/>
            <person name="Schumacher M."/>
            <person name="Overmann J."/>
            <person name="Neumann-Schaal M."/>
            <person name="Petersen J."/>
        </authorList>
    </citation>
    <scope>NUCLEOTIDE SEQUENCE [LARGE SCALE GENOMIC DNA]</scope>
    <source>
        <strain evidence="2 3">PCC 6912</strain>
    </source>
</reference>